<keyword evidence="3 4" id="KW-0732">Signal</keyword>
<dbReference type="PROSITE" id="PS51257">
    <property type="entry name" value="PROKAR_LIPOPROTEIN"/>
    <property type="match status" value="1"/>
</dbReference>
<proteinExistence type="inferred from homology"/>
<evidence type="ECO:0000313" key="5">
    <source>
        <dbReference type="EMBL" id="GAA1738656.1"/>
    </source>
</evidence>
<dbReference type="PANTHER" id="PTHR30024:SF47">
    <property type="entry name" value="TAURINE-BINDING PERIPLASMIC PROTEIN"/>
    <property type="match status" value="1"/>
</dbReference>
<evidence type="ECO:0000256" key="2">
    <source>
        <dbReference type="ARBA" id="ARBA00010742"/>
    </source>
</evidence>
<dbReference type="PROSITE" id="PS51318">
    <property type="entry name" value="TAT"/>
    <property type="match status" value="1"/>
</dbReference>
<dbReference type="SUPFAM" id="SSF53850">
    <property type="entry name" value="Periplasmic binding protein-like II"/>
    <property type="match status" value="1"/>
</dbReference>
<evidence type="ECO:0000256" key="1">
    <source>
        <dbReference type="ARBA" id="ARBA00004418"/>
    </source>
</evidence>
<sequence length="348" mass="36449">MTLRRRAALAAATAATLAIALAGCGGDSNEVTPQATADSSGKLAQLTPVKITMAGKFGSVAPVLTESTYGEFKKLNVDIQTEIVKSSDAMVLLAKGEIDAIFTGPSAGLYNAVKGGNEIKIAVPGSYQPPNNKGGWWVSKKALGGQEYSPALLKGKTLASAQGAVGASVLGLSQELAKANLKITDVEIKTLGSADIATAVINGAVFGGVLTQPFNVAVEEADAGFRFATGAPDSYPNTIILFGPSMLKDPAKANAFVAGFLATTRNHYQGDYVNDPQRGPVLAKALDLTWEQLKDVPADIWPTDPKFPPGYVKAYEDVWRQVPGTLSYEGTLDESAILDLTYLQNAPK</sequence>
<keyword evidence="6" id="KW-1185">Reference proteome</keyword>
<dbReference type="InterPro" id="IPR006311">
    <property type="entry name" value="TAT_signal"/>
</dbReference>
<feature type="chain" id="PRO_5047124957" evidence="4">
    <location>
        <begin position="23"/>
        <end position="348"/>
    </location>
</feature>
<protein>
    <submittedName>
        <fullName evidence="5">ABC transporter substrate-binding protein</fullName>
    </submittedName>
</protein>
<evidence type="ECO:0000256" key="4">
    <source>
        <dbReference type="SAM" id="SignalP"/>
    </source>
</evidence>
<organism evidence="5 6">
    <name type="scientific">Luedemannella helvata</name>
    <dbReference type="NCBI Taxonomy" id="349315"/>
    <lineage>
        <taxon>Bacteria</taxon>
        <taxon>Bacillati</taxon>
        <taxon>Actinomycetota</taxon>
        <taxon>Actinomycetes</taxon>
        <taxon>Micromonosporales</taxon>
        <taxon>Micromonosporaceae</taxon>
        <taxon>Luedemannella</taxon>
    </lineage>
</organism>
<reference evidence="5 6" key="1">
    <citation type="journal article" date="2019" name="Int. J. Syst. Evol. Microbiol.">
        <title>The Global Catalogue of Microorganisms (GCM) 10K type strain sequencing project: providing services to taxonomists for standard genome sequencing and annotation.</title>
        <authorList>
            <consortium name="The Broad Institute Genomics Platform"/>
            <consortium name="The Broad Institute Genome Sequencing Center for Infectious Disease"/>
            <person name="Wu L."/>
            <person name="Ma J."/>
        </authorList>
    </citation>
    <scope>NUCLEOTIDE SEQUENCE [LARGE SCALE GENOMIC DNA]</scope>
    <source>
        <strain evidence="5 6">JCM 13249</strain>
    </source>
</reference>
<feature type="signal peptide" evidence="4">
    <location>
        <begin position="1"/>
        <end position="22"/>
    </location>
</feature>
<comment type="subcellular location">
    <subcellularLocation>
        <location evidence="1">Periplasm</location>
    </subcellularLocation>
</comment>
<dbReference type="Gene3D" id="3.40.190.10">
    <property type="entry name" value="Periplasmic binding protein-like II"/>
    <property type="match status" value="2"/>
</dbReference>
<gene>
    <name evidence="5" type="ORF">GCM10009681_06780</name>
</gene>
<name>A0ABN2JTQ2_9ACTN</name>
<evidence type="ECO:0000313" key="6">
    <source>
        <dbReference type="Proteomes" id="UP001500655"/>
    </source>
</evidence>
<comment type="similarity">
    <text evidence="2">Belongs to the bacterial solute-binding protein SsuA/TauA family.</text>
</comment>
<accession>A0ABN2JTQ2</accession>
<dbReference type="Proteomes" id="UP001500655">
    <property type="component" value="Unassembled WGS sequence"/>
</dbReference>
<evidence type="ECO:0000256" key="3">
    <source>
        <dbReference type="ARBA" id="ARBA00022729"/>
    </source>
</evidence>
<dbReference type="EMBL" id="BAAALS010000002">
    <property type="protein sequence ID" value="GAA1738656.1"/>
    <property type="molecule type" value="Genomic_DNA"/>
</dbReference>
<dbReference type="PANTHER" id="PTHR30024">
    <property type="entry name" value="ALIPHATIC SULFONATES-BINDING PROTEIN-RELATED"/>
    <property type="match status" value="1"/>
</dbReference>
<comment type="caution">
    <text evidence="5">The sequence shown here is derived from an EMBL/GenBank/DDBJ whole genome shotgun (WGS) entry which is preliminary data.</text>
</comment>